<protein>
    <submittedName>
        <fullName evidence="1">Uncharacterized protein</fullName>
    </submittedName>
</protein>
<dbReference type="EMBL" id="JBJURJ010000013">
    <property type="protein sequence ID" value="MFM9330402.1"/>
    <property type="molecule type" value="Genomic_DNA"/>
</dbReference>
<name>A0ACC7P7T4_9BACL</name>
<evidence type="ECO:0000313" key="1">
    <source>
        <dbReference type="EMBL" id="MFM9330402.1"/>
    </source>
</evidence>
<gene>
    <name evidence="1" type="ORF">ACI1P1_19050</name>
</gene>
<accession>A0ACC7P7T4</accession>
<proteinExistence type="predicted"/>
<dbReference type="Proteomes" id="UP001631969">
    <property type="component" value="Unassembled WGS sequence"/>
</dbReference>
<comment type="caution">
    <text evidence="1">The sequence shown here is derived from an EMBL/GenBank/DDBJ whole genome shotgun (WGS) entry which is preliminary data.</text>
</comment>
<organism evidence="1 2">
    <name type="scientific">Paenibacillus mesotrionivorans</name>
    <dbReference type="NCBI Taxonomy" id="3160968"/>
    <lineage>
        <taxon>Bacteria</taxon>
        <taxon>Bacillati</taxon>
        <taxon>Bacillota</taxon>
        <taxon>Bacilli</taxon>
        <taxon>Bacillales</taxon>
        <taxon>Paenibacillaceae</taxon>
        <taxon>Paenibacillus</taxon>
    </lineage>
</organism>
<reference evidence="1" key="1">
    <citation type="submission" date="2024-12" db="EMBL/GenBank/DDBJ databases">
        <authorList>
            <person name="Wu N."/>
        </authorList>
    </citation>
    <scope>NUCLEOTIDE SEQUENCE</scope>
    <source>
        <strain evidence="1">P15</strain>
    </source>
</reference>
<evidence type="ECO:0000313" key="2">
    <source>
        <dbReference type="Proteomes" id="UP001631969"/>
    </source>
</evidence>
<keyword evidence="2" id="KW-1185">Reference proteome</keyword>
<sequence>MAITVKTITYGGWGNCVEISNGIVDVVATVDLGPRVIRYGFKGQANLFKEDTERAITNPVQYEGVEDTWFIYGGHRLWTSPEAHPRSYYPDNEPVAWRATETGVVLTPSAEKWNHLQKEMEISMDDSGEVTVHHRIANTGAWTVELAPWALSVMAKGGTAVIPQVKRETGLLGNRILALWPYSRMNDPRVTWGEDYILLRQADGPTPFKIGTNNENGWAAYYNEGNLFVKYYKHQPEAAYPDFGVSFEAYVNDHFLELESLGPLVQLAPGQTTAHTETWNLFRTVELPLQEESQLSREMKHFLKG</sequence>